<dbReference type="EMBL" id="CP054491">
    <property type="protein sequence ID" value="QKQ28339.1"/>
    <property type="molecule type" value="Genomic_DNA"/>
</dbReference>
<accession>A0A6N0I1C8</accession>
<keyword evidence="3" id="KW-1185">Reference proteome</keyword>
<dbReference type="Proteomes" id="UP000509658">
    <property type="component" value="Chromosome"/>
</dbReference>
<organism evidence="2 3">
    <name type="scientific">Candidatus Reidiella endopervernicosa</name>
    <dbReference type="NCBI Taxonomy" id="2738883"/>
    <lineage>
        <taxon>Bacteria</taxon>
        <taxon>Pseudomonadati</taxon>
        <taxon>Pseudomonadota</taxon>
        <taxon>Gammaproteobacteria</taxon>
        <taxon>Candidatus Reidiella</taxon>
    </lineage>
</organism>
<dbReference type="GO" id="GO:0006508">
    <property type="term" value="P:proteolysis"/>
    <property type="evidence" value="ECO:0007669"/>
    <property type="project" value="InterPro"/>
</dbReference>
<sequence length="103" mass="12155">MDDQALPVPAKYEQYQCYLYGLYTNNGGIYIEQDATFYTYDRTVNDSIYSLEELFRHEYVHYLAARYLIEGDFGSLPMYEGDRMTDSTRDLRSTLQVVLRMMA</sequence>
<name>A0A6N0I1C8_9GAMM</name>
<dbReference type="AlphaFoldDB" id="A0A6N0I1C8"/>
<dbReference type="GO" id="GO:0004222">
    <property type="term" value="F:metalloendopeptidase activity"/>
    <property type="evidence" value="ECO:0007669"/>
    <property type="project" value="InterPro"/>
</dbReference>
<dbReference type="GO" id="GO:0008270">
    <property type="term" value="F:zinc ion binding"/>
    <property type="evidence" value="ECO:0007669"/>
    <property type="project" value="InterPro"/>
</dbReference>
<reference evidence="2 3" key="1">
    <citation type="submission" date="2020-05" db="EMBL/GenBank/DDBJ databases">
        <title>Horizontal transmission and recombination maintain forever young bacterial symbiont genomes.</title>
        <authorList>
            <person name="Russell S.L."/>
            <person name="Pepper-Tunick E."/>
            <person name="Svedberg J."/>
            <person name="Byrne A."/>
            <person name="Ruelas Castillo J."/>
            <person name="Vollmers C."/>
            <person name="Beinart R.A."/>
            <person name="Corbett-Detig R."/>
        </authorList>
    </citation>
    <scope>NUCLEOTIDE SEQUENCE [LARGE SCALE GENOMIC DNA]</scope>
    <source>
        <strain evidence="2">Santa_Monica_outfall</strain>
    </source>
</reference>
<gene>
    <name evidence="2" type="ORF">HUE57_17400</name>
</gene>
<evidence type="ECO:0000313" key="2">
    <source>
        <dbReference type="EMBL" id="QKQ28339.1"/>
    </source>
</evidence>
<dbReference type="KEGG" id="rev:HUE57_17400"/>
<dbReference type="Pfam" id="PF01752">
    <property type="entry name" value="Peptidase_M9"/>
    <property type="match status" value="1"/>
</dbReference>
<evidence type="ECO:0000313" key="3">
    <source>
        <dbReference type="Proteomes" id="UP000509658"/>
    </source>
</evidence>
<dbReference type="InterPro" id="IPR002169">
    <property type="entry name" value="Peptidase_M9A/M9B"/>
</dbReference>
<feature type="active site" evidence="1">
    <location>
        <position position="58"/>
    </location>
</feature>
<dbReference type="GO" id="GO:0005576">
    <property type="term" value="C:extracellular region"/>
    <property type="evidence" value="ECO:0007669"/>
    <property type="project" value="InterPro"/>
</dbReference>
<evidence type="ECO:0000256" key="1">
    <source>
        <dbReference type="PIRSR" id="PIRSR602169-1"/>
    </source>
</evidence>
<dbReference type="Gene3D" id="3.40.30.160">
    <property type="entry name" value="Collagenase ColT, N-terminal domain"/>
    <property type="match status" value="1"/>
</dbReference>
<proteinExistence type="predicted"/>
<protein>
    <submittedName>
        <fullName evidence="2">Collagenase</fullName>
    </submittedName>
</protein>
<dbReference type="RefSeq" id="WP_174673783.1">
    <property type="nucleotide sequence ID" value="NZ_CP054491.1"/>
</dbReference>
<dbReference type="PRINTS" id="PR00931">
    <property type="entry name" value="MICOLLPTASE"/>
</dbReference>